<dbReference type="SUPFAM" id="SSF50998">
    <property type="entry name" value="Quinoprotein alcohol dehydrogenase-like"/>
    <property type="match status" value="1"/>
</dbReference>
<dbReference type="GO" id="GO:0042273">
    <property type="term" value="P:ribosomal large subunit biogenesis"/>
    <property type="evidence" value="ECO:0007669"/>
    <property type="project" value="InterPro"/>
</dbReference>
<keyword evidence="4" id="KW-1185">Reference proteome</keyword>
<dbReference type="PANTHER" id="PTHR16038:SF4">
    <property type="entry name" value="WD REPEAT-CONTAINING PROTEIN 74"/>
    <property type="match status" value="1"/>
</dbReference>
<dbReference type="InterPro" id="IPR015943">
    <property type="entry name" value="WD40/YVTN_repeat-like_dom_sf"/>
</dbReference>
<comment type="subunit">
    <text evidence="1">Component of the pre-66S ribosomal particle.</text>
</comment>
<dbReference type="InterPro" id="IPR037379">
    <property type="entry name" value="WDR74/Nsa1"/>
</dbReference>
<feature type="region of interest" description="Disordered" evidence="2">
    <location>
        <begin position="419"/>
        <end position="469"/>
    </location>
</feature>
<dbReference type="GO" id="GO:0005730">
    <property type="term" value="C:nucleolus"/>
    <property type="evidence" value="ECO:0007669"/>
    <property type="project" value="InterPro"/>
</dbReference>
<dbReference type="GO" id="GO:0030687">
    <property type="term" value="C:preribosome, large subunit precursor"/>
    <property type="evidence" value="ECO:0007669"/>
    <property type="project" value="TreeGrafter"/>
</dbReference>
<dbReference type="EMBL" id="KZ454989">
    <property type="protein sequence ID" value="PKI84312.1"/>
    <property type="molecule type" value="Genomic_DNA"/>
</dbReference>
<sequence>MANGSVPDDVPDVQVFVGDSTACQAMEFGSVIDANENQVPIIAMARKNGHVDIIEAPSSDLHQESGKPAPSQNAKLLGSIYENRMRVGVERWVNLKITQRGVLSCTSGGFFRYVELAQFLLGHAKENKESISLSSATEEQLDEAAYKWVVPGPLHHVAFYPDTDSPTHFAYGGEQVPLSLWSIKKTLAQYNKIAATDAGQEDQDGAQLVAEKKRSAASKGGKHRELLFGELPNDALSLQRHPLIRSIAFVPSNTPAVTNDSIPETTVIVGTKDGVLRVYEPAKKQKHVHEWQVTPKNQGAIRIMIVSHGDSQTPLLFVGDTARNLYAVNTSTGRTLYQYKGKSRRLLTADITGTVSSLLPLRIHAAQGDKTLLLGASLDRLVRLFDTGVPCGNGQWRRGKTLASYFTGVDSAMALVTDGRRIEQRETPEPDADDDGVWAEMPVVDDDDRNTSEEEAPQIKRTKRARANS</sequence>
<evidence type="ECO:0000256" key="2">
    <source>
        <dbReference type="SAM" id="MobiDB-lite"/>
    </source>
</evidence>
<proteinExistence type="predicted"/>
<organism evidence="3 4">
    <name type="scientific">Malassezia vespertilionis</name>
    <dbReference type="NCBI Taxonomy" id="2020962"/>
    <lineage>
        <taxon>Eukaryota</taxon>
        <taxon>Fungi</taxon>
        <taxon>Dikarya</taxon>
        <taxon>Basidiomycota</taxon>
        <taxon>Ustilaginomycotina</taxon>
        <taxon>Malasseziomycetes</taxon>
        <taxon>Malasseziales</taxon>
        <taxon>Malasseziaceae</taxon>
        <taxon>Malassezia</taxon>
    </lineage>
</organism>
<evidence type="ECO:0008006" key="5">
    <source>
        <dbReference type="Google" id="ProtNLM"/>
    </source>
</evidence>
<gene>
    <name evidence="3" type="ORF">MVES_001537</name>
</gene>
<dbReference type="STRING" id="2020962.A0A2N1JCR5"/>
<reference evidence="3 4" key="1">
    <citation type="submission" date="2017-10" db="EMBL/GenBank/DDBJ databases">
        <title>A novel species of cold-tolerant Malassezia isolated from bats.</title>
        <authorList>
            <person name="Lorch J.M."/>
            <person name="Palmer J.M."/>
            <person name="Vanderwolf K.J."/>
            <person name="Schmidt K.Z."/>
            <person name="Verant M.L."/>
            <person name="Weller T.J."/>
            <person name="Blehert D.S."/>
        </authorList>
    </citation>
    <scope>NUCLEOTIDE SEQUENCE [LARGE SCALE GENOMIC DNA]</scope>
    <source>
        <strain evidence="3 4">NWHC:44797-103</strain>
    </source>
</reference>
<dbReference type="InterPro" id="IPR011047">
    <property type="entry name" value="Quinoprotein_ADH-like_sf"/>
</dbReference>
<dbReference type="Proteomes" id="UP000232875">
    <property type="component" value="Unassembled WGS sequence"/>
</dbReference>
<evidence type="ECO:0000313" key="3">
    <source>
        <dbReference type="EMBL" id="PKI84312.1"/>
    </source>
</evidence>
<dbReference type="PANTHER" id="PTHR16038">
    <property type="entry name" value="NOP SEVEN ASSOCIATED PROTEIN 1"/>
    <property type="match status" value="1"/>
</dbReference>
<dbReference type="Gene3D" id="2.130.10.10">
    <property type="entry name" value="YVTN repeat-like/Quinoprotein amine dehydrogenase"/>
    <property type="match status" value="1"/>
</dbReference>
<dbReference type="OrthoDB" id="18388at2759"/>
<feature type="compositionally biased region" description="Basic and acidic residues" evidence="2">
    <location>
        <begin position="419"/>
        <end position="428"/>
    </location>
</feature>
<feature type="compositionally biased region" description="Acidic residues" evidence="2">
    <location>
        <begin position="429"/>
        <end position="456"/>
    </location>
</feature>
<name>A0A2N1JCR5_9BASI</name>
<accession>A0A2N1JCR5</accession>
<feature type="compositionally biased region" description="Basic residues" evidence="2">
    <location>
        <begin position="460"/>
        <end position="469"/>
    </location>
</feature>
<evidence type="ECO:0000256" key="1">
    <source>
        <dbReference type="ARBA" id="ARBA00011187"/>
    </source>
</evidence>
<dbReference type="AlphaFoldDB" id="A0A2N1JCR5"/>
<protein>
    <recommendedName>
        <fullName evidence="5">Ribosome biogenesis protein NSA1</fullName>
    </recommendedName>
</protein>
<evidence type="ECO:0000313" key="4">
    <source>
        <dbReference type="Proteomes" id="UP000232875"/>
    </source>
</evidence>